<dbReference type="Proteomes" id="UP000317484">
    <property type="component" value="Unassembled WGS sequence"/>
</dbReference>
<dbReference type="AlphaFoldDB" id="A0A521FUH3"/>
<dbReference type="CDD" id="cd17535">
    <property type="entry name" value="REC_NarL-like"/>
    <property type="match status" value="1"/>
</dbReference>
<proteinExistence type="predicted"/>
<dbReference type="GO" id="GO:0003677">
    <property type="term" value="F:DNA binding"/>
    <property type="evidence" value="ECO:0007669"/>
    <property type="project" value="UniProtKB-KW"/>
</dbReference>
<gene>
    <name evidence="4" type="ORF">SAMN06273567_12013</name>
</gene>
<keyword evidence="1" id="KW-0238">DNA-binding</keyword>
<dbReference type="RefSeq" id="WP_142461238.1">
    <property type="nucleotide sequence ID" value="NZ_FXTJ01000020.1"/>
</dbReference>
<evidence type="ECO:0000313" key="4">
    <source>
        <dbReference type="EMBL" id="SMO99875.1"/>
    </source>
</evidence>
<feature type="modified residue" description="4-aspartylphosphate" evidence="2">
    <location>
        <position position="54"/>
    </location>
</feature>
<dbReference type="InterPro" id="IPR011006">
    <property type="entry name" value="CheY-like_superfamily"/>
</dbReference>
<reference evidence="4 5" key="1">
    <citation type="submission" date="2017-05" db="EMBL/GenBank/DDBJ databases">
        <authorList>
            <person name="Varghese N."/>
            <person name="Submissions S."/>
        </authorList>
    </citation>
    <scope>NUCLEOTIDE SEQUENCE [LARGE SCALE GENOMIC DNA]</scope>
    <source>
        <strain evidence="4 5">DSM 46834</strain>
    </source>
</reference>
<dbReference type="EMBL" id="FXTJ01000020">
    <property type="protein sequence ID" value="SMO99875.1"/>
    <property type="molecule type" value="Genomic_DNA"/>
</dbReference>
<name>A0A521FUH3_9ACTN</name>
<dbReference type="InterPro" id="IPR039420">
    <property type="entry name" value="WalR-like"/>
</dbReference>
<dbReference type="Pfam" id="PF00072">
    <property type="entry name" value="Response_reg"/>
    <property type="match status" value="1"/>
</dbReference>
<evidence type="ECO:0000259" key="3">
    <source>
        <dbReference type="PROSITE" id="PS50110"/>
    </source>
</evidence>
<evidence type="ECO:0000256" key="1">
    <source>
        <dbReference type="ARBA" id="ARBA00023125"/>
    </source>
</evidence>
<evidence type="ECO:0000256" key="2">
    <source>
        <dbReference type="PROSITE-ProRule" id="PRU00169"/>
    </source>
</evidence>
<dbReference type="InterPro" id="IPR001789">
    <property type="entry name" value="Sig_transdc_resp-reg_receiver"/>
</dbReference>
<dbReference type="PROSITE" id="PS50110">
    <property type="entry name" value="RESPONSE_REGULATORY"/>
    <property type="match status" value="1"/>
</dbReference>
<dbReference type="GO" id="GO:0000160">
    <property type="term" value="P:phosphorelay signal transduction system"/>
    <property type="evidence" value="ECO:0007669"/>
    <property type="project" value="InterPro"/>
</dbReference>
<dbReference type="PANTHER" id="PTHR43214:SF43">
    <property type="entry name" value="TWO-COMPONENT RESPONSE REGULATOR"/>
    <property type="match status" value="1"/>
</dbReference>
<keyword evidence="2" id="KW-0597">Phosphoprotein</keyword>
<organism evidence="4 5">
    <name type="scientific">Geodermatophilus aquaeductus</name>
    <dbReference type="NCBI Taxonomy" id="1564161"/>
    <lineage>
        <taxon>Bacteria</taxon>
        <taxon>Bacillati</taxon>
        <taxon>Actinomycetota</taxon>
        <taxon>Actinomycetes</taxon>
        <taxon>Geodermatophilales</taxon>
        <taxon>Geodermatophilaceae</taxon>
        <taxon>Geodermatophilus</taxon>
    </lineage>
</organism>
<dbReference type="InterPro" id="IPR058245">
    <property type="entry name" value="NreC/VraR/RcsB-like_REC"/>
</dbReference>
<evidence type="ECO:0000313" key="5">
    <source>
        <dbReference type="Proteomes" id="UP000317484"/>
    </source>
</evidence>
<protein>
    <submittedName>
        <fullName evidence="4">Response regulator receiver domain-containing protein</fullName>
    </submittedName>
</protein>
<dbReference type="SMART" id="SM00448">
    <property type="entry name" value="REC"/>
    <property type="match status" value="1"/>
</dbReference>
<sequence length="129" mass="13624">MIRVLVVDDHPVVRAAVIGLLESTDGVSVVGQAVDGLEAIERADQVKPDVVLMDVTMPNMSGIEATRRMTAERSGASVLMFSAEARLCVVRAAREAGAIGFVTKGCRAREVLRAIYAASEGRSVWPAGA</sequence>
<dbReference type="Gene3D" id="3.40.50.2300">
    <property type="match status" value="1"/>
</dbReference>
<accession>A0A521FUH3</accession>
<dbReference type="PANTHER" id="PTHR43214">
    <property type="entry name" value="TWO-COMPONENT RESPONSE REGULATOR"/>
    <property type="match status" value="1"/>
</dbReference>
<dbReference type="SUPFAM" id="SSF52172">
    <property type="entry name" value="CheY-like"/>
    <property type="match status" value="1"/>
</dbReference>
<feature type="domain" description="Response regulatory" evidence="3">
    <location>
        <begin position="3"/>
        <end position="119"/>
    </location>
</feature>
<keyword evidence="5" id="KW-1185">Reference proteome</keyword>